<dbReference type="InterPro" id="IPR053168">
    <property type="entry name" value="Glutamic_endopeptidase"/>
</dbReference>
<dbReference type="PANTHER" id="PTHR31589:SF223">
    <property type="entry name" value="PROTEIN, PUTATIVE (DUF239)-RELATED"/>
    <property type="match status" value="1"/>
</dbReference>
<dbReference type="InterPro" id="IPR004314">
    <property type="entry name" value="Neprosin"/>
</dbReference>
<gene>
    <name evidence="2" type="ORF">EJD97_003342</name>
</gene>
<dbReference type="PANTHER" id="PTHR31589">
    <property type="entry name" value="PROTEIN, PUTATIVE (DUF239)-RELATED-RELATED"/>
    <property type="match status" value="1"/>
</dbReference>
<dbReference type="Pfam" id="PF03080">
    <property type="entry name" value="Neprosin"/>
    <property type="match status" value="1"/>
</dbReference>
<dbReference type="AlphaFoldDB" id="A0A6N2AKF4"/>
<proteinExistence type="predicted"/>
<dbReference type="Gene3D" id="3.90.1320.10">
    <property type="entry name" value="Outer-capsid protein sigma 3, large lobe"/>
    <property type="match status" value="1"/>
</dbReference>
<accession>A0A6N2AKF4</accession>
<dbReference type="PROSITE" id="PS52045">
    <property type="entry name" value="NEPROSIN_PEP_CD"/>
    <property type="match status" value="1"/>
</dbReference>
<name>A0A6N2AKF4_SOLCI</name>
<evidence type="ECO:0000313" key="2">
    <source>
        <dbReference type="EMBL" id="TMW83012.1"/>
    </source>
</evidence>
<protein>
    <recommendedName>
        <fullName evidence="1">Neprosin PEP catalytic domain-containing protein</fullName>
    </recommendedName>
</protein>
<sequence length="267" mass="29928">MPPPEDHVTSDREFTMINESSKGYKRAIVQIPKNPHNKFGGAGMSSSLWNPLVEGQQHSACRLKVQKGSDILQVGWRVDPTLYGDNNTRLFVHFQAGNKHCFNILCSGFVLVSSEMPVDSVFKDVSQHGQSSSLEATMYIDRDQANGNWWFLFEKSYKKIGFWPQQIFTDLRGFAHNIEWGGVAYSPPGVPKPPMGSSIFIVGNTADDAYCRRLSVLNAEGATIDVDETTIHVDDPHLYQVSDILHFRPGKFQHYAFYGGPGETQKL</sequence>
<organism evidence="2">
    <name type="scientific">Solanum chilense</name>
    <name type="common">Tomato</name>
    <name type="synonym">Lycopersicon chilense</name>
    <dbReference type="NCBI Taxonomy" id="4083"/>
    <lineage>
        <taxon>Eukaryota</taxon>
        <taxon>Viridiplantae</taxon>
        <taxon>Streptophyta</taxon>
        <taxon>Embryophyta</taxon>
        <taxon>Tracheophyta</taxon>
        <taxon>Spermatophyta</taxon>
        <taxon>Magnoliopsida</taxon>
        <taxon>eudicotyledons</taxon>
        <taxon>Gunneridae</taxon>
        <taxon>Pentapetalae</taxon>
        <taxon>asterids</taxon>
        <taxon>lamiids</taxon>
        <taxon>Solanales</taxon>
        <taxon>Solanaceae</taxon>
        <taxon>Solanoideae</taxon>
        <taxon>Solaneae</taxon>
        <taxon>Solanum</taxon>
        <taxon>Solanum subgen. Lycopersicon</taxon>
    </lineage>
</organism>
<feature type="domain" description="Neprosin PEP catalytic" evidence="1">
    <location>
        <begin position="19"/>
        <end position="265"/>
    </location>
</feature>
<comment type="caution">
    <text evidence="2">The sequence shown here is derived from an EMBL/GenBank/DDBJ whole genome shotgun (WGS) entry which is preliminary data.</text>
</comment>
<evidence type="ECO:0000259" key="1">
    <source>
        <dbReference type="PROSITE" id="PS52045"/>
    </source>
</evidence>
<dbReference type="EMBL" id="RXGB01014496">
    <property type="protein sequence ID" value="TMW83012.1"/>
    <property type="molecule type" value="Genomic_DNA"/>
</dbReference>
<reference evidence="2" key="1">
    <citation type="submission" date="2019-05" db="EMBL/GenBank/DDBJ databases">
        <title>The de novo reference genome and transcriptome assemblies of the wild tomato species Solanum chilense.</title>
        <authorList>
            <person name="Stam R."/>
            <person name="Nosenko T."/>
            <person name="Hoerger A.C."/>
            <person name="Stephan W."/>
            <person name="Seidel M.A."/>
            <person name="Kuhn J.M.M."/>
            <person name="Haberer G."/>
            <person name="Tellier A."/>
        </authorList>
    </citation>
    <scope>NUCLEOTIDE SEQUENCE</scope>
    <source>
        <tissue evidence="2">Mature leaves</tissue>
    </source>
</reference>